<keyword evidence="8 12" id="KW-0067">ATP-binding</keyword>
<evidence type="ECO:0000256" key="5">
    <source>
        <dbReference type="ARBA" id="ARBA00022727"/>
    </source>
</evidence>
<dbReference type="GO" id="GO:0006235">
    <property type="term" value="P:dTTP biosynthetic process"/>
    <property type="evidence" value="ECO:0007669"/>
    <property type="project" value="UniProtKB-UniRule"/>
</dbReference>
<dbReference type="PANTHER" id="PTHR10344">
    <property type="entry name" value="THYMIDYLATE KINASE"/>
    <property type="match status" value="1"/>
</dbReference>
<comment type="similarity">
    <text evidence="1 12">Belongs to the thymidylate kinase family.</text>
</comment>
<dbReference type="AlphaFoldDB" id="A0A7V1LK02"/>
<dbReference type="GO" id="GO:0005829">
    <property type="term" value="C:cytosol"/>
    <property type="evidence" value="ECO:0007669"/>
    <property type="project" value="TreeGrafter"/>
</dbReference>
<protein>
    <recommendedName>
        <fullName evidence="3 12">Thymidylate kinase</fullName>
        <ecNumber evidence="2 12">2.7.4.9</ecNumber>
    </recommendedName>
    <alternativeName>
        <fullName evidence="9 12">dTMP kinase</fullName>
    </alternativeName>
</protein>
<evidence type="ECO:0000256" key="11">
    <source>
        <dbReference type="ARBA" id="ARBA00057735"/>
    </source>
</evidence>
<organism evidence="14">
    <name type="scientific">Caldithrix abyssi</name>
    <dbReference type="NCBI Taxonomy" id="187145"/>
    <lineage>
        <taxon>Bacteria</taxon>
        <taxon>Pseudomonadati</taxon>
        <taxon>Calditrichota</taxon>
        <taxon>Calditrichia</taxon>
        <taxon>Calditrichales</taxon>
        <taxon>Calditrichaceae</taxon>
        <taxon>Caldithrix</taxon>
    </lineage>
</organism>
<accession>A0A7V1LK02</accession>
<dbReference type="NCBIfam" id="TIGR00041">
    <property type="entry name" value="DTMP_kinase"/>
    <property type="match status" value="1"/>
</dbReference>
<evidence type="ECO:0000256" key="3">
    <source>
        <dbReference type="ARBA" id="ARBA00017144"/>
    </source>
</evidence>
<comment type="catalytic activity">
    <reaction evidence="10 12">
        <text>dTMP + ATP = dTDP + ADP</text>
        <dbReference type="Rhea" id="RHEA:13517"/>
        <dbReference type="ChEBI" id="CHEBI:30616"/>
        <dbReference type="ChEBI" id="CHEBI:58369"/>
        <dbReference type="ChEBI" id="CHEBI:63528"/>
        <dbReference type="ChEBI" id="CHEBI:456216"/>
        <dbReference type="EC" id="2.7.4.9"/>
    </reaction>
</comment>
<evidence type="ECO:0000256" key="10">
    <source>
        <dbReference type="ARBA" id="ARBA00048743"/>
    </source>
</evidence>
<dbReference type="PANTHER" id="PTHR10344:SF4">
    <property type="entry name" value="UMP-CMP KINASE 2, MITOCHONDRIAL"/>
    <property type="match status" value="1"/>
</dbReference>
<dbReference type="FunFam" id="3.40.50.300:FF:000225">
    <property type="entry name" value="Thymidylate kinase"/>
    <property type="match status" value="1"/>
</dbReference>
<dbReference type="InterPro" id="IPR039430">
    <property type="entry name" value="Thymidylate_kin-like_dom"/>
</dbReference>
<comment type="caution">
    <text evidence="12">Lacks conserved residue(s) required for the propagation of feature annotation.</text>
</comment>
<dbReference type="GO" id="GO:0006227">
    <property type="term" value="P:dUDP biosynthetic process"/>
    <property type="evidence" value="ECO:0007669"/>
    <property type="project" value="TreeGrafter"/>
</dbReference>
<gene>
    <name evidence="12" type="primary">tmk</name>
    <name evidence="14" type="ORF">ENJ10_01700</name>
</gene>
<comment type="caution">
    <text evidence="14">The sequence shown here is derived from an EMBL/GenBank/DDBJ whole genome shotgun (WGS) entry which is preliminary data.</text>
</comment>
<evidence type="ECO:0000256" key="6">
    <source>
        <dbReference type="ARBA" id="ARBA00022741"/>
    </source>
</evidence>
<dbReference type="EMBL" id="DRLD01000046">
    <property type="protein sequence ID" value="HED09379.1"/>
    <property type="molecule type" value="Genomic_DNA"/>
</dbReference>
<dbReference type="HAMAP" id="MF_00165">
    <property type="entry name" value="Thymidylate_kinase"/>
    <property type="match status" value="1"/>
</dbReference>
<keyword evidence="4 12" id="KW-0808">Transferase</keyword>
<proteinExistence type="inferred from homology"/>
<dbReference type="InterPro" id="IPR018094">
    <property type="entry name" value="Thymidylate_kinase"/>
</dbReference>
<dbReference type="Pfam" id="PF02223">
    <property type="entry name" value="Thymidylate_kin"/>
    <property type="match status" value="1"/>
</dbReference>
<evidence type="ECO:0000313" key="14">
    <source>
        <dbReference type="EMBL" id="HED09379.1"/>
    </source>
</evidence>
<dbReference type="InterPro" id="IPR027417">
    <property type="entry name" value="P-loop_NTPase"/>
</dbReference>
<evidence type="ECO:0000256" key="4">
    <source>
        <dbReference type="ARBA" id="ARBA00022679"/>
    </source>
</evidence>
<sequence>MIPADLNKHFISFEGIDFSGKSTQIELLKSFLEQKGSRVYVLREPGGTEISERIRKVLLDKKHENMHSRTELLLYSAARIQLTSERIIPTLKRDAYVIADRFVDSTTAYQGYGRGLEPDMIAYVNQIATLGLLPAVTFYLEIEPECAFKRSDRMKRQKDRLESAGLDFFERVVHGYREIARAYPQRFFTLDATLDRDEIHKRIIDILVRKKILSA</sequence>
<evidence type="ECO:0000256" key="12">
    <source>
        <dbReference type="HAMAP-Rule" id="MF_00165"/>
    </source>
</evidence>
<dbReference type="Proteomes" id="UP000886005">
    <property type="component" value="Unassembled WGS sequence"/>
</dbReference>
<name>A0A7V1LK02_CALAY</name>
<comment type="function">
    <text evidence="11 12">Phosphorylation of dTMP to form dTDP in both de novo and salvage pathways of dTTP synthesis.</text>
</comment>
<evidence type="ECO:0000259" key="13">
    <source>
        <dbReference type="Pfam" id="PF02223"/>
    </source>
</evidence>
<dbReference type="GO" id="GO:0006233">
    <property type="term" value="P:dTDP biosynthetic process"/>
    <property type="evidence" value="ECO:0007669"/>
    <property type="project" value="InterPro"/>
</dbReference>
<evidence type="ECO:0000256" key="2">
    <source>
        <dbReference type="ARBA" id="ARBA00012980"/>
    </source>
</evidence>
<reference evidence="14" key="1">
    <citation type="journal article" date="2020" name="mSystems">
        <title>Genome- and Community-Level Interaction Insights into Carbon Utilization and Element Cycling Functions of Hydrothermarchaeota in Hydrothermal Sediment.</title>
        <authorList>
            <person name="Zhou Z."/>
            <person name="Liu Y."/>
            <person name="Xu W."/>
            <person name="Pan J."/>
            <person name="Luo Z.H."/>
            <person name="Li M."/>
        </authorList>
    </citation>
    <scope>NUCLEOTIDE SEQUENCE [LARGE SCALE GENOMIC DNA]</scope>
    <source>
        <strain evidence="14">HyVt-456</strain>
    </source>
</reference>
<keyword evidence="5 12" id="KW-0545">Nucleotide biosynthesis</keyword>
<dbReference type="SUPFAM" id="SSF52540">
    <property type="entry name" value="P-loop containing nucleoside triphosphate hydrolases"/>
    <property type="match status" value="1"/>
</dbReference>
<evidence type="ECO:0000256" key="9">
    <source>
        <dbReference type="ARBA" id="ARBA00029962"/>
    </source>
</evidence>
<dbReference type="Gene3D" id="3.40.50.300">
    <property type="entry name" value="P-loop containing nucleotide triphosphate hydrolases"/>
    <property type="match status" value="1"/>
</dbReference>
<dbReference type="EC" id="2.7.4.9" evidence="2 12"/>
<dbReference type="CDD" id="cd01672">
    <property type="entry name" value="TMPK"/>
    <property type="match status" value="1"/>
</dbReference>
<dbReference type="GO" id="GO:0004798">
    <property type="term" value="F:dTMP kinase activity"/>
    <property type="evidence" value="ECO:0007669"/>
    <property type="project" value="UniProtKB-UniRule"/>
</dbReference>
<feature type="domain" description="Thymidylate kinase-like" evidence="13">
    <location>
        <begin position="13"/>
        <end position="203"/>
    </location>
</feature>
<dbReference type="GO" id="GO:0005524">
    <property type="term" value="F:ATP binding"/>
    <property type="evidence" value="ECO:0007669"/>
    <property type="project" value="UniProtKB-UniRule"/>
</dbReference>
<evidence type="ECO:0000256" key="7">
    <source>
        <dbReference type="ARBA" id="ARBA00022777"/>
    </source>
</evidence>
<evidence type="ECO:0000256" key="8">
    <source>
        <dbReference type="ARBA" id="ARBA00022840"/>
    </source>
</evidence>
<keyword evidence="6 12" id="KW-0547">Nucleotide-binding</keyword>
<keyword evidence="7 12" id="KW-0418">Kinase</keyword>
<evidence type="ECO:0000256" key="1">
    <source>
        <dbReference type="ARBA" id="ARBA00009776"/>
    </source>
</evidence>